<dbReference type="GO" id="GO:0022857">
    <property type="term" value="F:transmembrane transporter activity"/>
    <property type="evidence" value="ECO:0007669"/>
    <property type="project" value="InterPro"/>
</dbReference>
<evidence type="ECO:0000256" key="3">
    <source>
        <dbReference type="ARBA" id="ARBA00022475"/>
    </source>
</evidence>
<dbReference type="PANTHER" id="PTHR32196:SF21">
    <property type="entry name" value="ABC TRANSPORTER PERMEASE PROTEIN YPHD-RELATED"/>
    <property type="match status" value="1"/>
</dbReference>
<name>A0A6L5X296_9FIRM</name>
<keyword evidence="6 8" id="KW-1133">Transmembrane helix</keyword>
<feature type="transmembrane region" description="Helical" evidence="8">
    <location>
        <begin position="41"/>
        <end position="62"/>
    </location>
</feature>
<accession>A0A6L5X296</accession>
<evidence type="ECO:0000256" key="1">
    <source>
        <dbReference type="ARBA" id="ARBA00004651"/>
    </source>
</evidence>
<dbReference type="PANTHER" id="PTHR32196">
    <property type="entry name" value="ABC TRANSPORTER PERMEASE PROTEIN YPHD-RELATED-RELATED"/>
    <property type="match status" value="1"/>
</dbReference>
<feature type="transmembrane region" description="Helical" evidence="8">
    <location>
        <begin position="92"/>
        <end position="117"/>
    </location>
</feature>
<keyword evidence="7 8" id="KW-0472">Membrane</keyword>
<feature type="transmembrane region" description="Helical" evidence="8">
    <location>
        <begin position="300"/>
        <end position="321"/>
    </location>
</feature>
<dbReference type="InterPro" id="IPR001851">
    <property type="entry name" value="ABC_transp_permease"/>
</dbReference>
<feature type="transmembrane region" description="Helical" evidence="8">
    <location>
        <begin position="124"/>
        <end position="144"/>
    </location>
</feature>
<keyword evidence="10" id="KW-1185">Reference proteome</keyword>
<dbReference type="Pfam" id="PF02653">
    <property type="entry name" value="BPD_transp_2"/>
    <property type="match status" value="1"/>
</dbReference>
<evidence type="ECO:0000256" key="2">
    <source>
        <dbReference type="ARBA" id="ARBA00022448"/>
    </source>
</evidence>
<sequence>MKDGKRSLKVGLTKYMLLLVAVVIFAFFAIASPVFASVNNIMNIVNSTAITAMLGIGMTIVMQTGQMDLSVGAEATIAAAVVGKVLEGPSFNNYFLAVLIGLGAALAVGILNAFFVVKIGIPSFIGTIAMSTFINGFIKITTGNRYMFSQYWPKSFTFLGQTRVFNVIPVPVIVLVIVGILTIVMQDRTKIGRYINSVGMSPAACRNVGINVDRIVVVAYLMCAVIAGFGGIVLSSEVKTVSPTLGSDLLMTVFAAVMMGATFYRPGRYNLQGTIVSALLLSIISNGTITLGTSDFVDDLVQGIVIVVAVGFISMTQKGGLPSVKFNK</sequence>
<organism evidence="9 10">
    <name type="scientific">Porcincola intestinalis</name>
    <dbReference type="NCBI Taxonomy" id="2606632"/>
    <lineage>
        <taxon>Bacteria</taxon>
        <taxon>Bacillati</taxon>
        <taxon>Bacillota</taxon>
        <taxon>Clostridia</taxon>
        <taxon>Lachnospirales</taxon>
        <taxon>Lachnospiraceae</taxon>
        <taxon>Porcincola</taxon>
    </lineage>
</organism>
<evidence type="ECO:0000313" key="9">
    <source>
        <dbReference type="EMBL" id="MSS14451.1"/>
    </source>
</evidence>
<evidence type="ECO:0000256" key="7">
    <source>
        <dbReference type="ARBA" id="ARBA00023136"/>
    </source>
</evidence>
<keyword evidence="3" id="KW-1003">Cell membrane</keyword>
<reference evidence="9 10" key="1">
    <citation type="submission" date="2019-08" db="EMBL/GenBank/DDBJ databases">
        <title>In-depth cultivation of the pig gut microbiome towards novel bacterial diversity and tailored functional studies.</title>
        <authorList>
            <person name="Wylensek D."/>
            <person name="Hitch T.C.A."/>
            <person name="Clavel T."/>
        </authorList>
    </citation>
    <scope>NUCLEOTIDE SEQUENCE [LARGE SCALE GENOMIC DNA]</scope>
    <source>
        <strain evidence="9 10">Oil+RF-744-WCA-WT-11</strain>
    </source>
</reference>
<evidence type="ECO:0000256" key="6">
    <source>
        <dbReference type="ARBA" id="ARBA00022989"/>
    </source>
</evidence>
<dbReference type="GO" id="GO:0005886">
    <property type="term" value="C:plasma membrane"/>
    <property type="evidence" value="ECO:0007669"/>
    <property type="project" value="UniProtKB-SubCell"/>
</dbReference>
<evidence type="ECO:0000256" key="8">
    <source>
        <dbReference type="SAM" id="Phobius"/>
    </source>
</evidence>
<gene>
    <name evidence="9" type="ORF">FYJ35_05245</name>
</gene>
<evidence type="ECO:0000256" key="5">
    <source>
        <dbReference type="ARBA" id="ARBA00022692"/>
    </source>
</evidence>
<feature type="transmembrane region" description="Helical" evidence="8">
    <location>
        <begin position="215"/>
        <end position="233"/>
    </location>
</feature>
<keyword evidence="4" id="KW-0997">Cell inner membrane</keyword>
<feature type="transmembrane region" description="Helical" evidence="8">
    <location>
        <begin position="164"/>
        <end position="184"/>
    </location>
</feature>
<dbReference type="Proteomes" id="UP000481852">
    <property type="component" value="Unassembled WGS sequence"/>
</dbReference>
<evidence type="ECO:0000256" key="4">
    <source>
        <dbReference type="ARBA" id="ARBA00022519"/>
    </source>
</evidence>
<dbReference type="AlphaFoldDB" id="A0A6L5X296"/>
<evidence type="ECO:0000313" key="10">
    <source>
        <dbReference type="Proteomes" id="UP000481852"/>
    </source>
</evidence>
<comment type="subcellular location">
    <subcellularLocation>
        <location evidence="1">Cell membrane</location>
        <topology evidence="1">Multi-pass membrane protein</topology>
    </subcellularLocation>
</comment>
<dbReference type="CDD" id="cd06579">
    <property type="entry name" value="TM_PBP1_transp_AraH_like"/>
    <property type="match status" value="1"/>
</dbReference>
<keyword evidence="5 8" id="KW-0812">Transmembrane</keyword>
<dbReference type="RefSeq" id="WP_154524243.1">
    <property type="nucleotide sequence ID" value="NZ_VULZ01000004.1"/>
</dbReference>
<feature type="transmembrane region" description="Helical" evidence="8">
    <location>
        <begin position="12"/>
        <end position="35"/>
    </location>
</feature>
<dbReference type="EMBL" id="VULZ01000004">
    <property type="protein sequence ID" value="MSS14451.1"/>
    <property type="molecule type" value="Genomic_DNA"/>
</dbReference>
<comment type="caution">
    <text evidence="9">The sequence shown here is derived from an EMBL/GenBank/DDBJ whole genome shotgun (WGS) entry which is preliminary data.</text>
</comment>
<keyword evidence="2" id="KW-0813">Transport</keyword>
<feature type="transmembrane region" description="Helical" evidence="8">
    <location>
        <begin position="245"/>
        <end position="264"/>
    </location>
</feature>
<feature type="transmembrane region" description="Helical" evidence="8">
    <location>
        <begin position="276"/>
        <end position="294"/>
    </location>
</feature>
<proteinExistence type="predicted"/>
<protein>
    <submittedName>
        <fullName evidence="9">ABC transporter permease</fullName>
    </submittedName>
</protein>